<feature type="non-terminal residue" evidence="5">
    <location>
        <position position="1"/>
    </location>
</feature>
<dbReference type="InterPro" id="IPR014472">
    <property type="entry name" value="CHOPT"/>
</dbReference>
<evidence type="ECO:0000256" key="3">
    <source>
        <dbReference type="ARBA" id="ARBA00023136"/>
    </source>
</evidence>
<dbReference type="EMBL" id="CAJPIZ010035622">
    <property type="protein sequence ID" value="CAG2120814.1"/>
    <property type="molecule type" value="Genomic_DNA"/>
</dbReference>
<comment type="similarity">
    <text evidence="2">Belongs to the CDP-alcohol phosphatidyltransferase class-I family.</text>
</comment>
<keyword evidence="4" id="KW-0812">Transmembrane</keyword>
<proteinExistence type="inferred from homology"/>
<dbReference type="PANTHER" id="PTHR10414">
    <property type="entry name" value="ETHANOLAMINEPHOSPHOTRANSFERASE"/>
    <property type="match status" value="1"/>
</dbReference>
<dbReference type="Gene3D" id="1.20.120.1760">
    <property type="match status" value="1"/>
</dbReference>
<feature type="transmembrane region" description="Helical" evidence="4">
    <location>
        <begin position="173"/>
        <end position="195"/>
    </location>
</feature>
<keyword evidence="6" id="KW-1185">Reference proteome</keyword>
<protein>
    <submittedName>
        <fullName evidence="5">Uncharacterized protein</fullName>
    </submittedName>
</protein>
<feature type="transmembrane region" description="Helical" evidence="4">
    <location>
        <begin position="148"/>
        <end position="167"/>
    </location>
</feature>
<comment type="subcellular location">
    <subcellularLocation>
        <location evidence="1">Membrane</location>
    </subcellularLocation>
</comment>
<feature type="transmembrane region" description="Helical" evidence="4">
    <location>
        <begin position="66"/>
        <end position="86"/>
    </location>
</feature>
<dbReference type="OrthoDB" id="196717at2759"/>
<evidence type="ECO:0000256" key="2">
    <source>
        <dbReference type="ARBA" id="ARBA00010441"/>
    </source>
</evidence>
<dbReference type="GO" id="GO:0004307">
    <property type="term" value="F:ethanolaminephosphotransferase activity"/>
    <property type="evidence" value="ECO:0007669"/>
    <property type="project" value="TreeGrafter"/>
</dbReference>
<dbReference type="PANTHER" id="PTHR10414:SF37">
    <property type="entry name" value="BB IN A BOXCAR, ISOFORM C"/>
    <property type="match status" value="1"/>
</dbReference>
<sequence length="266" mass="29911">VTWWAFIMCSLGVFLYQTLDALDGKQCYKVQNTQMEEVYDHGCDAVSTIFVTLAVSCAIQLGRTPILLFLIFLSSMIAFFSTHWLCHIKHQMVFGKIDVSEGQLVMVIIHLVTAFWGQKLWRTQVFGTGIELSHILALRRTNNIWKPVVPIAILTIFAIISYSIGYFHVSPLLFIFTFGFAFAKVTIKLVVRLLFEIDDELLQRNNGLLGQLSDDTTTVGHKQPISGFIAPEDGIVVCVCVLTDGREPILHIRLVGLTGGARREYL</sequence>
<keyword evidence="3 4" id="KW-0472">Membrane</keyword>
<keyword evidence="4" id="KW-1133">Transmembrane helix</keyword>
<reference evidence="5" key="1">
    <citation type="submission" date="2020-11" db="EMBL/GenBank/DDBJ databases">
        <authorList>
            <person name="Tran Van P."/>
        </authorList>
    </citation>
    <scope>NUCLEOTIDE SEQUENCE</scope>
</reference>
<evidence type="ECO:0000313" key="5">
    <source>
        <dbReference type="EMBL" id="CAD7645976.1"/>
    </source>
</evidence>
<dbReference type="GO" id="GO:0005794">
    <property type="term" value="C:Golgi apparatus"/>
    <property type="evidence" value="ECO:0007669"/>
    <property type="project" value="TreeGrafter"/>
</dbReference>
<accession>A0A7R9LQF5</accession>
<dbReference type="InterPro" id="IPR043130">
    <property type="entry name" value="CDP-OH_PTrfase_TM_dom"/>
</dbReference>
<evidence type="ECO:0000256" key="4">
    <source>
        <dbReference type="SAM" id="Phobius"/>
    </source>
</evidence>
<dbReference type="Proteomes" id="UP000759131">
    <property type="component" value="Unassembled WGS sequence"/>
</dbReference>
<evidence type="ECO:0000313" key="6">
    <source>
        <dbReference type="Proteomes" id="UP000759131"/>
    </source>
</evidence>
<dbReference type="EMBL" id="OC890197">
    <property type="protein sequence ID" value="CAD7645976.1"/>
    <property type="molecule type" value="Genomic_DNA"/>
</dbReference>
<dbReference type="AlphaFoldDB" id="A0A7R9LQF5"/>
<organism evidence="5">
    <name type="scientific">Medioppia subpectinata</name>
    <dbReference type="NCBI Taxonomy" id="1979941"/>
    <lineage>
        <taxon>Eukaryota</taxon>
        <taxon>Metazoa</taxon>
        <taxon>Ecdysozoa</taxon>
        <taxon>Arthropoda</taxon>
        <taxon>Chelicerata</taxon>
        <taxon>Arachnida</taxon>
        <taxon>Acari</taxon>
        <taxon>Acariformes</taxon>
        <taxon>Sarcoptiformes</taxon>
        <taxon>Oribatida</taxon>
        <taxon>Brachypylina</taxon>
        <taxon>Oppioidea</taxon>
        <taxon>Oppiidae</taxon>
        <taxon>Medioppia</taxon>
    </lineage>
</organism>
<name>A0A7R9LQF5_9ACAR</name>
<gene>
    <name evidence="5" type="ORF">OSB1V03_LOCUS20760</name>
</gene>
<dbReference type="GO" id="GO:0005789">
    <property type="term" value="C:endoplasmic reticulum membrane"/>
    <property type="evidence" value="ECO:0007669"/>
    <property type="project" value="TreeGrafter"/>
</dbReference>
<evidence type="ECO:0000256" key="1">
    <source>
        <dbReference type="ARBA" id="ARBA00004370"/>
    </source>
</evidence>
<dbReference type="GO" id="GO:0006646">
    <property type="term" value="P:phosphatidylethanolamine biosynthetic process"/>
    <property type="evidence" value="ECO:0007669"/>
    <property type="project" value="TreeGrafter"/>
</dbReference>
<dbReference type="GO" id="GO:0004142">
    <property type="term" value="F:diacylglycerol cholinephosphotransferase activity"/>
    <property type="evidence" value="ECO:0007669"/>
    <property type="project" value="TreeGrafter"/>
</dbReference>